<dbReference type="GO" id="GO:0005524">
    <property type="term" value="F:ATP binding"/>
    <property type="evidence" value="ECO:0007669"/>
    <property type="project" value="UniProtKB-KW"/>
</dbReference>
<dbReference type="SUPFAM" id="SSF52402">
    <property type="entry name" value="Adenine nucleotide alpha hydrolases-like"/>
    <property type="match status" value="1"/>
</dbReference>
<sequence length="566" mass="67450">MDKDSINSLHNFWFAHEDIWFDATENDDQIIKQKFGLLINDNPNIESIKHNKDIKELLTTILLYDQIIRHVFRGNTEKIKELSKFSLELTLFVLENKMDKEYLPKERCFILMPLRHTFDLKYLEIALDKIKEYREDGDCNYYIRFYKATILSMSKIKTPLIVPEEINYDITNEQIFNTLDSHCVKNLEHIKPMNPSEPIHQAFINTLSKLHNPKEITLSLSGGVDSMISSFNLYHLSQQQTKFKIIAITIDYGNREDNKYEVEFVKRWCKLLGITHYVKHITELKRNKSIDRDLYEKLTRTLRFDMYRRFNNPVVLGHNLGDCLENIFNNIKKSRSLNNLRGMSDISNEEECTIVRPMLNISKRDIRDFAKRYAVPHLPNSTPSWSERGKIRDELIPFLNRFDENIIPGMIQLADNMKQMYHIYETSIIDRFYETIKFNEYQVMIPLSDNAHEKQYGFVFWKDIISRILKTINFQFPSNKAFRSMNERIAHNRYGIIKMSKRFEFNYIENGLTLKIKDKPQIQKIENKINESKLNIWSDVFYKIVYYMGCVISLYIYYLVFSKFAI</sequence>
<dbReference type="Gene3D" id="1.20.58.320">
    <property type="entry name" value="TPR-like"/>
    <property type="match status" value="1"/>
</dbReference>
<dbReference type="InterPro" id="IPR012094">
    <property type="entry name" value="tRNA_Ile_lys_synt"/>
</dbReference>
<evidence type="ECO:0000256" key="3">
    <source>
        <dbReference type="ARBA" id="ARBA00022694"/>
    </source>
</evidence>
<evidence type="ECO:0000256" key="7">
    <source>
        <dbReference type="SAM" id="Phobius"/>
    </source>
</evidence>
<organism evidence="9">
    <name type="scientific">Klosneuvirus KNV1</name>
    <dbReference type="NCBI Taxonomy" id="1977640"/>
    <lineage>
        <taxon>Viruses</taxon>
        <taxon>Varidnaviria</taxon>
        <taxon>Bamfordvirae</taxon>
        <taxon>Nucleocytoviricota</taxon>
        <taxon>Megaviricetes</taxon>
        <taxon>Imitervirales</taxon>
        <taxon>Mimiviridae</taxon>
        <taxon>Klosneuvirinae</taxon>
        <taxon>Klosneuvirus</taxon>
    </lineage>
</organism>
<dbReference type="Pfam" id="PF06041">
    <property type="entry name" value="DUF924"/>
    <property type="match status" value="1"/>
</dbReference>
<dbReference type="Pfam" id="PF01171">
    <property type="entry name" value="ATP_bind_3"/>
    <property type="match status" value="1"/>
</dbReference>
<dbReference type="SUPFAM" id="SSF48452">
    <property type="entry name" value="TPR-like"/>
    <property type="match status" value="1"/>
</dbReference>
<evidence type="ECO:0000259" key="8">
    <source>
        <dbReference type="Pfam" id="PF01171"/>
    </source>
</evidence>
<gene>
    <name evidence="9" type="ORF">Klosneuvirus_1_221</name>
</gene>
<keyword evidence="7" id="KW-0472">Membrane</keyword>
<dbReference type="InterPro" id="IPR010323">
    <property type="entry name" value="DUF924"/>
</dbReference>
<dbReference type="GO" id="GO:0008033">
    <property type="term" value="P:tRNA processing"/>
    <property type="evidence" value="ECO:0007669"/>
    <property type="project" value="UniProtKB-KW"/>
</dbReference>
<dbReference type="PANTHER" id="PTHR43033:SF3">
    <property type="entry name" value="TRNA(ILE)-LYSIDINE SYNTHETASE"/>
    <property type="match status" value="1"/>
</dbReference>
<accession>A0A1V0SI91</accession>
<dbReference type="Gene3D" id="3.40.50.620">
    <property type="entry name" value="HUPs"/>
    <property type="match status" value="1"/>
</dbReference>
<reference evidence="9" key="1">
    <citation type="journal article" date="2017" name="Science">
        <title>Giant viruses with an expanded complement of translation system components.</title>
        <authorList>
            <person name="Schulz F."/>
            <person name="Yutin N."/>
            <person name="Ivanova N.N."/>
            <person name="Ortega D.R."/>
            <person name="Lee T.K."/>
            <person name="Vierheilig J."/>
            <person name="Daims H."/>
            <person name="Horn M."/>
            <person name="Wagner M."/>
            <person name="Jensen G.J."/>
            <person name="Kyrpides N.C."/>
            <person name="Koonin E.V."/>
            <person name="Woyke T."/>
        </authorList>
    </citation>
    <scope>NUCLEOTIDE SEQUENCE</scope>
    <source>
        <strain evidence="9">KNV1</strain>
    </source>
</reference>
<dbReference type="InterPro" id="IPR011990">
    <property type="entry name" value="TPR-like_helical_dom_sf"/>
</dbReference>
<feature type="domain" description="tRNA(Ile)-lysidine/2-thiocytidine synthase N-terminal" evidence="8">
    <location>
        <begin position="216"/>
        <end position="377"/>
    </location>
</feature>
<dbReference type="NCBIfam" id="TIGR02432">
    <property type="entry name" value="lysidine_TilS_N"/>
    <property type="match status" value="1"/>
</dbReference>
<dbReference type="CDD" id="cd01992">
    <property type="entry name" value="TilS_N"/>
    <property type="match status" value="1"/>
</dbReference>
<keyword evidence="5" id="KW-0067">ATP-binding</keyword>
<dbReference type="GO" id="GO:0032267">
    <property type="term" value="F:tRNA(Ile)-lysidine synthase activity"/>
    <property type="evidence" value="ECO:0007669"/>
    <property type="project" value="UniProtKB-EC"/>
</dbReference>
<protein>
    <recommendedName>
        <fullName evidence="1">tRNA(Ile)-lysidine synthetase</fullName>
        <ecNumber evidence="1">6.3.4.19</ecNumber>
    </recommendedName>
</protein>
<keyword evidence="7" id="KW-0812">Transmembrane</keyword>
<dbReference type="HAMAP" id="MF_01161">
    <property type="entry name" value="tRNA_Ile_lys_synt"/>
    <property type="match status" value="1"/>
</dbReference>
<dbReference type="PANTHER" id="PTHR43033">
    <property type="entry name" value="TRNA(ILE)-LYSIDINE SYNTHASE-RELATED"/>
    <property type="match status" value="1"/>
</dbReference>
<evidence type="ECO:0000256" key="4">
    <source>
        <dbReference type="ARBA" id="ARBA00022741"/>
    </source>
</evidence>
<evidence type="ECO:0000256" key="5">
    <source>
        <dbReference type="ARBA" id="ARBA00022840"/>
    </source>
</evidence>
<keyword evidence="4" id="KW-0547">Nucleotide-binding</keyword>
<dbReference type="EMBL" id="KY684108">
    <property type="protein sequence ID" value="ARF11364.1"/>
    <property type="molecule type" value="Genomic_DNA"/>
</dbReference>
<name>A0A1V0SI91_9VIRU</name>
<proteinExistence type="inferred from homology"/>
<evidence type="ECO:0000256" key="1">
    <source>
        <dbReference type="ARBA" id="ARBA00013267"/>
    </source>
</evidence>
<evidence type="ECO:0000313" key="9">
    <source>
        <dbReference type="EMBL" id="ARF11364.1"/>
    </source>
</evidence>
<dbReference type="InterPro" id="IPR014729">
    <property type="entry name" value="Rossmann-like_a/b/a_fold"/>
</dbReference>
<dbReference type="InterPro" id="IPR011063">
    <property type="entry name" value="TilS/TtcA_N"/>
</dbReference>
<keyword evidence="7" id="KW-1133">Transmembrane helix</keyword>
<dbReference type="InterPro" id="IPR012795">
    <property type="entry name" value="tRNA_Ile_lys_synt_N"/>
</dbReference>
<dbReference type="EC" id="6.3.4.19" evidence="1"/>
<keyword evidence="3" id="KW-0819">tRNA processing</keyword>
<evidence type="ECO:0000256" key="6">
    <source>
        <dbReference type="ARBA" id="ARBA00048539"/>
    </source>
</evidence>
<comment type="catalytic activity">
    <reaction evidence="6">
        <text>cytidine(34) in tRNA(Ile2) + L-lysine + ATP = lysidine(34) in tRNA(Ile2) + AMP + diphosphate + H(+)</text>
        <dbReference type="Rhea" id="RHEA:43744"/>
        <dbReference type="Rhea" id="RHEA-COMP:10625"/>
        <dbReference type="Rhea" id="RHEA-COMP:10670"/>
        <dbReference type="ChEBI" id="CHEBI:15378"/>
        <dbReference type="ChEBI" id="CHEBI:30616"/>
        <dbReference type="ChEBI" id="CHEBI:32551"/>
        <dbReference type="ChEBI" id="CHEBI:33019"/>
        <dbReference type="ChEBI" id="CHEBI:82748"/>
        <dbReference type="ChEBI" id="CHEBI:83665"/>
        <dbReference type="ChEBI" id="CHEBI:456215"/>
        <dbReference type="EC" id="6.3.4.19"/>
    </reaction>
</comment>
<evidence type="ECO:0000256" key="2">
    <source>
        <dbReference type="ARBA" id="ARBA00022598"/>
    </source>
</evidence>
<feature type="transmembrane region" description="Helical" evidence="7">
    <location>
        <begin position="540"/>
        <end position="560"/>
    </location>
</feature>
<keyword evidence="2" id="KW-0436">Ligase</keyword>